<dbReference type="CDD" id="cd16936">
    <property type="entry name" value="HATPase_RsbW-like"/>
    <property type="match status" value="1"/>
</dbReference>
<name>A0A7Z1IN59_9GAMM</name>
<dbReference type="EMBL" id="NEFY01000004">
    <property type="protein sequence ID" value="OZC36699.1"/>
    <property type="molecule type" value="Genomic_DNA"/>
</dbReference>
<accession>A0A7Z1IN59</accession>
<reference evidence="2 3" key="1">
    <citation type="submission" date="2017-06" db="EMBL/GenBank/DDBJ databases">
        <title>Draft genome sequence of the halophilic bacterium Marinobacter vinifirmus FB1.</title>
        <authorList>
            <person name="Stepanov V.G."/>
            <person name="Roberts D.J."/>
            <person name="Fox G.E."/>
        </authorList>
    </citation>
    <scope>NUCLEOTIDE SEQUENCE [LARGE SCALE GENOMIC DNA]</scope>
    <source>
        <strain evidence="2 3">FB1</strain>
    </source>
</reference>
<proteinExistence type="predicted"/>
<keyword evidence="3" id="KW-1185">Reference proteome</keyword>
<evidence type="ECO:0000259" key="1">
    <source>
        <dbReference type="Pfam" id="PF13581"/>
    </source>
</evidence>
<organism evidence="2 3">
    <name type="scientific">Marinobacter vinifirmus</name>
    <dbReference type="NCBI Taxonomy" id="355591"/>
    <lineage>
        <taxon>Bacteria</taxon>
        <taxon>Pseudomonadati</taxon>
        <taxon>Pseudomonadota</taxon>
        <taxon>Gammaproteobacteria</taxon>
        <taxon>Pseudomonadales</taxon>
        <taxon>Marinobacteraceae</taxon>
        <taxon>Marinobacter</taxon>
    </lineage>
</organism>
<dbReference type="Gene3D" id="3.30.565.10">
    <property type="entry name" value="Histidine kinase-like ATPase, C-terminal domain"/>
    <property type="match status" value="1"/>
</dbReference>
<feature type="domain" description="Histidine kinase/HSP90-like ATPase" evidence="1">
    <location>
        <begin position="21"/>
        <end position="129"/>
    </location>
</feature>
<gene>
    <name evidence="2" type="ORF">B9Q17_16930</name>
</gene>
<comment type="caution">
    <text evidence="2">The sequence shown here is derived from an EMBL/GenBank/DDBJ whole genome shotgun (WGS) entry which is preliminary data.</text>
</comment>
<dbReference type="InterPro" id="IPR036890">
    <property type="entry name" value="HATPase_C_sf"/>
</dbReference>
<dbReference type="RefSeq" id="WP_094624751.1">
    <property type="nucleotide sequence ID" value="NZ_NEFY01000004.1"/>
</dbReference>
<dbReference type="Proteomes" id="UP000216984">
    <property type="component" value="Unassembled WGS sequence"/>
</dbReference>
<sequence length="142" mass="16099">MRLNVHPADPVSYVLVNMAGEFERHNVGAGVVHDCQVIIDEIYANLRAHVLPDNPNLTWTITLNPAEDHLEMVVEYPGPFFDPTRPLPVGYRHPAVRPEGGMGLYLMSELSDDLKHTYHRGVNTLTIRKELSSNYKEHSLCR</sequence>
<dbReference type="AlphaFoldDB" id="A0A7Z1IN59"/>
<dbReference type="SUPFAM" id="SSF55874">
    <property type="entry name" value="ATPase domain of HSP90 chaperone/DNA topoisomerase II/histidine kinase"/>
    <property type="match status" value="1"/>
</dbReference>
<protein>
    <recommendedName>
        <fullName evidence="1">Histidine kinase/HSP90-like ATPase domain-containing protein</fullName>
    </recommendedName>
</protein>
<dbReference type="Pfam" id="PF13581">
    <property type="entry name" value="HATPase_c_2"/>
    <property type="match status" value="1"/>
</dbReference>
<evidence type="ECO:0000313" key="3">
    <source>
        <dbReference type="Proteomes" id="UP000216984"/>
    </source>
</evidence>
<evidence type="ECO:0000313" key="2">
    <source>
        <dbReference type="EMBL" id="OZC36699.1"/>
    </source>
</evidence>
<dbReference type="InterPro" id="IPR003594">
    <property type="entry name" value="HATPase_dom"/>
</dbReference>